<name>A0ABV2LCS8_9HYPH</name>
<sequence length="82" mass="8953">MGLARSTYYDAPTRAADDTARVEAMAAICDAFEAYNHARRLKTLQGLTPTEFILNAWTKSPNASGSTRHTSSRDHTQPSAPL</sequence>
<feature type="compositionally biased region" description="Polar residues" evidence="1">
    <location>
        <begin position="59"/>
        <end position="69"/>
    </location>
</feature>
<proteinExistence type="predicted"/>
<evidence type="ECO:0000313" key="2">
    <source>
        <dbReference type="EMBL" id="MET3695668.1"/>
    </source>
</evidence>
<gene>
    <name evidence="2" type="ORF">ABID43_005242</name>
</gene>
<reference evidence="2 3" key="1">
    <citation type="submission" date="2024-06" db="EMBL/GenBank/DDBJ databases">
        <title>Genomic Encyclopedia of Type Strains, Phase IV (KMG-IV): sequencing the most valuable type-strain genomes for metagenomic binning, comparative biology and taxonomic classification.</title>
        <authorList>
            <person name="Goeker M."/>
        </authorList>
    </citation>
    <scope>NUCLEOTIDE SEQUENCE [LARGE SCALE GENOMIC DNA]</scope>
    <source>
        <strain evidence="2 3">DSM 21331</strain>
    </source>
</reference>
<accession>A0ABV2LCS8</accession>
<comment type="caution">
    <text evidence="2">The sequence shown here is derived from an EMBL/GenBank/DDBJ whole genome shotgun (WGS) entry which is preliminary data.</text>
</comment>
<dbReference type="Proteomes" id="UP001549145">
    <property type="component" value="Unassembled WGS sequence"/>
</dbReference>
<evidence type="ECO:0000313" key="3">
    <source>
        <dbReference type="Proteomes" id="UP001549145"/>
    </source>
</evidence>
<feature type="region of interest" description="Disordered" evidence="1">
    <location>
        <begin position="59"/>
        <end position="82"/>
    </location>
</feature>
<keyword evidence="3" id="KW-1185">Reference proteome</keyword>
<organism evidence="2 3">
    <name type="scientific">Methylobacterium goesingense</name>
    <dbReference type="NCBI Taxonomy" id="243690"/>
    <lineage>
        <taxon>Bacteria</taxon>
        <taxon>Pseudomonadati</taxon>
        <taxon>Pseudomonadota</taxon>
        <taxon>Alphaproteobacteria</taxon>
        <taxon>Hyphomicrobiales</taxon>
        <taxon>Methylobacteriaceae</taxon>
        <taxon>Methylobacterium</taxon>
    </lineage>
</organism>
<dbReference type="EMBL" id="JBEPMM010000044">
    <property type="protein sequence ID" value="MET3695668.1"/>
    <property type="molecule type" value="Genomic_DNA"/>
</dbReference>
<evidence type="ECO:0000256" key="1">
    <source>
        <dbReference type="SAM" id="MobiDB-lite"/>
    </source>
</evidence>
<protein>
    <submittedName>
        <fullName evidence="2">Transposase InsO family protein</fullName>
    </submittedName>
</protein>